<feature type="compositionally biased region" description="Basic and acidic residues" evidence="1">
    <location>
        <begin position="83"/>
        <end position="93"/>
    </location>
</feature>
<keyword evidence="3" id="KW-1185">Reference proteome</keyword>
<name>A0A9J6EIM7_RHIMP</name>
<protein>
    <submittedName>
        <fullName evidence="2">Uncharacterized protein</fullName>
    </submittedName>
</protein>
<feature type="compositionally biased region" description="Low complexity" evidence="1">
    <location>
        <begin position="186"/>
        <end position="202"/>
    </location>
</feature>
<gene>
    <name evidence="2" type="ORF">HPB51_022957</name>
</gene>
<dbReference type="AlphaFoldDB" id="A0A9J6EIM7"/>
<feature type="region of interest" description="Disordered" evidence="1">
    <location>
        <begin position="253"/>
        <end position="277"/>
    </location>
</feature>
<reference evidence="2" key="2">
    <citation type="submission" date="2021-09" db="EMBL/GenBank/DDBJ databases">
        <authorList>
            <person name="Jia N."/>
            <person name="Wang J."/>
            <person name="Shi W."/>
            <person name="Du L."/>
            <person name="Sun Y."/>
            <person name="Zhan W."/>
            <person name="Jiang J."/>
            <person name="Wang Q."/>
            <person name="Zhang B."/>
            <person name="Ji P."/>
            <person name="Sakyi L.B."/>
            <person name="Cui X."/>
            <person name="Yuan T."/>
            <person name="Jiang B."/>
            <person name="Yang W."/>
            <person name="Lam T.T.-Y."/>
            <person name="Chang Q."/>
            <person name="Ding S."/>
            <person name="Wang X."/>
            <person name="Zhu J."/>
            <person name="Ruan X."/>
            <person name="Zhao L."/>
            <person name="Wei J."/>
            <person name="Que T."/>
            <person name="Du C."/>
            <person name="Cheng J."/>
            <person name="Dai P."/>
            <person name="Han X."/>
            <person name="Huang E."/>
            <person name="Gao Y."/>
            <person name="Liu J."/>
            <person name="Shao H."/>
            <person name="Ye R."/>
            <person name="Li L."/>
            <person name="Wei W."/>
            <person name="Wang X."/>
            <person name="Wang C."/>
            <person name="Huo Q."/>
            <person name="Li W."/>
            <person name="Guo W."/>
            <person name="Chen H."/>
            <person name="Chen S."/>
            <person name="Zhou L."/>
            <person name="Zhou L."/>
            <person name="Ni X."/>
            <person name="Tian J."/>
            <person name="Zhou Y."/>
            <person name="Sheng Y."/>
            <person name="Liu T."/>
            <person name="Pan Y."/>
            <person name="Xia L."/>
            <person name="Li J."/>
            <person name="Zhao F."/>
            <person name="Cao W."/>
        </authorList>
    </citation>
    <scope>NUCLEOTIDE SEQUENCE</scope>
    <source>
        <strain evidence="2">Rmic-2018</strain>
        <tissue evidence="2">Larvae</tissue>
    </source>
</reference>
<evidence type="ECO:0000313" key="2">
    <source>
        <dbReference type="EMBL" id="KAH8034321.1"/>
    </source>
</evidence>
<sequence length="328" mass="35365">MPPRERRLPGRAGKLTTRDYTLYPSTDKRLLADYHLTCNGHAFGYQFSPAVRRQASSEKAWLITLHRAPRARPGRRASAASDASKDGLRDRVPRGNRAHWSRRDNSSQQSLLPLDRGKVAETHLIMSLSMRFTSRHTVQAGYEAPQLLTQKRKTITVHKRVVAITEVPSTVVNPFGAPVSIPRAMAQAPRGGPARGTGRSAAIPKGSPGPSVTPGCSWWCAPRQGFRGRRNPGRVPATLRRAQGWGLSAAEWRSPLSVPPQGPQLSPAGRRSFLPSSSGAFKFSPRLAEARGRGAEGGTAACPKLALLGFAGEAANVTSGAVPEWSVP</sequence>
<evidence type="ECO:0000313" key="3">
    <source>
        <dbReference type="Proteomes" id="UP000821866"/>
    </source>
</evidence>
<reference evidence="2" key="1">
    <citation type="journal article" date="2020" name="Cell">
        <title>Large-Scale Comparative Analyses of Tick Genomes Elucidate Their Genetic Diversity and Vector Capacities.</title>
        <authorList>
            <consortium name="Tick Genome and Microbiome Consortium (TIGMIC)"/>
            <person name="Jia N."/>
            <person name="Wang J."/>
            <person name="Shi W."/>
            <person name="Du L."/>
            <person name="Sun Y."/>
            <person name="Zhan W."/>
            <person name="Jiang J.F."/>
            <person name="Wang Q."/>
            <person name="Zhang B."/>
            <person name="Ji P."/>
            <person name="Bell-Sakyi L."/>
            <person name="Cui X.M."/>
            <person name="Yuan T.T."/>
            <person name="Jiang B.G."/>
            <person name="Yang W.F."/>
            <person name="Lam T.T."/>
            <person name="Chang Q.C."/>
            <person name="Ding S.J."/>
            <person name="Wang X.J."/>
            <person name="Zhu J.G."/>
            <person name="Ruan X.D."/>
            <person name="Zhao L."/>
            <person name="Wei J.T."/>
            <person name="Ye R.Z."/>
            <person name="Que T.C."/>
            <person name="Du C.H."/>
            <person name="Zhou Y.H."/>
            <person name="Cheng J.X."/>
            <person name="Dai P.F."/>
            <person name="Guo W.B."/>
            <person name="Han X.H."/>
            <person name="Huang E.J."/>
            <person name="Li L.F."/>
            <person name="Wei W."/>
            <person name="Gao Y.C."/>
            <person name="Liu J.Z."/>
            <person name="Shao H.Z."/>
            <person name="Wang X."/>
            <person name="Wang C.C."/>
            <person name="Yang T.C."/>
            <person name="Huo Q.B."/>
            <person name="Li W."/>
            <person name="Chen H.Y."/>
            <person name="Chen S.E."/>
            <person name="Zhou L.G."/>
            <person name="Ni X.B."/>
            <person name="Tian J.H."/>
            <person name="Sheng Y."/>
            <person name="Liu T."/>
            <person name="Pan Y.S."/>
            <person name="Xia L.Y."/>
            <person name="Li J."/>
            <person name="Zhao F."/>
            <person name="Cao W.C."/>
        </authorList>
    </citation>
    <scope>NUCLEOTIDE SEQUENCE</scope>
    <source>
        <strain evidence="2">Rmic-2018</strain>
    </source>
</reference>
<evidence type="ECO:0000256" key="1">
    <source>
        <dbReference type="SAM" id="MobiDB-lite"/>
    </source>
</evidence>
<dbReference type="EMBL" id="JABSTU010000004">
    <property type="protein sequence ID" value="KAH8034321.1"/>
    <property type="molecule type" value="Genomic_DNA"/>
</dbReference>
<dbReference type="Proteomes" id="UP000821866">
    <property type="component" value="Chromosome 2"/>
</dbReference>
<accession>A0A9J6EIM7</accession>
<comment type="caution">
    <text evidence="2">The sequence shown here is derived from an EMBL/GenBank/DDBJ whole genome shotgun (WGS) entry which is preliminary data.</text>
</comment>
<organism evidence="2 3">
    <name type="scientific">Rhipicephalus microplus</name>
    <name type="common">Cattle tick</name>
    <name type="synonym">Boophilus microplus</name>
    <dbReference type="NCBI Taxonomy" id="6941"/>
    <lineage>
        <taxon>Eukaryota</taxon>
        <taxon>Metazoa</taxon>
        <taxon>Ecdysozoa</taxon>
        <taxon>Arthropoda</taxon>
        <taxon>Chelicerata</taxon>
        <taxon>Arachnida</taxon>
        <taxon>Acari</taxon>
        <taxon>Parasitiformes</taxon>
        <taxon>Ixodida</taxon>
        <taxon>Ixodoidea</taxon>
        <taxon>Ixodidae</taxon>
        <taxon>Rhipicephalinae</taxon>
        <taxon>Rhipicephalus</taxon>
        <taxon>Boophilus</taxon>
    </lineage>
</organism>
<proteinExistence type="predicted"/>
<feature type="region of interest" description="Disordered" evidence="1">
    <location>
        <begin position="186"/>
        <end position="209"/>
    </location>
</feature>
<feature type="region of interest" description="Disordered" evidence="1">
    <location>
        <begin position="72"/>
        <end position="112"/>
    </location>
</feature>